<keyword evidence="9" id="KW-0472">Membrane</keyword>
<accession>A0A2H5NVD0</accession>
<keyword evidence="10" id="KW-0675">Receptor</keyword>
<evidence type="ECO:0000313" key="12">
    <source>
        <dbReference type="EMBL" id="GAY44084.1"/>
    </source>
</evidence>
<evidence type="ECO:0000256" key="4">
    <source>
        <dbReference type="ARBA" id="ARBA00022614"/>
    </source>
</evidence>
<evidence type="ECO:0000256" key="11">
    <source>
        <dbReference type="ARBA" id="ARBA00023180"/>
    </source>
</evidence>
<dbReference type="GO" id="GO:0005886">
    <property type="term" value="C:plasma membrane"/>
    <property type="evidence" value="ECO:0007669"/>
    <property type="project" value="UniProtKB-SubCell"/>
</dbReference>
<evidence type="ECO:0000256" key="2">
    <source>
        <dbReference type="ARBA" id="ARBA00009592"/>
    </source>
</evidence>
<keyword evidence="7" id="KW-0677">Repeat</keyword>
<evidence type="ECO:0000256" key="8">
    <source>
        <dbReference type="ARBA" id="ARBA00022989"/>
    </source>
</evidence>
<comment type="similarity">
    <text evidence="2">Belongs to the RLP family.</text>
</comment>
<sequence length="579" mass="64436">MKLSKVTNWLQVVNELPSLVELHLSNCQLNFPQSLPFLNFTSLSILELSYDNFNSQIPQWLFNISTLVTLNLRSSQLSGSIPKFPPGKMCNLRRLDLAINGFSGEKEQFIQTLSGCNNSTLETLETQRMNGTISENIGQLAELVALNLYRNSWKGIITENHFQNLTKLNSLYLSSSNKSLVFTMRSDWIPPFSLRQMAINDCQLGSAFPSWLKTQASVFKLTLSNAAISDTIPDWFWGVISQWLDLSYDQLRRVLPRSINISSNTFAGSHGSMDLGFNHFEGHEMSTLEDLDLSTNIRNGTIPPSMRKMRDLTFLDLSNNYLSEEIPSNAGSVIDLSNNKFFGGILSSLCSLPSLYWLRLGGNNLSGELSTSLPDCSRLTALDIGGNRFLQLPSTSMGNLCNLHSLDISYNHITGEIKELTNAFSACNVSTLETLDLASNKLGGNLPDSLGNLLCLEYLGLSENSFLGSLPTSIGNLSHLRALYLSFNVMSRIISENIGQLSEPYMLDLYGNSWEGVITEKHFRNLSGLDYLTISSSNSSLVFNIRHDWIAPFNLYTIRGGTRLLVQGLPKYVTSPNFS</sequence>
<dbReference type="InterPro" id="IPR003591">
    <property type="entry name" value="Leu-rich_rpt_typical-subtyp"/>
</dbReference>
<protein>
    <recommendedName>
        <fullName evidence="14">Leucine-rich repeat-containing N-terminal plant-type domain-containing protein</fullName>
    </recommendedName>
</protein>
<organism evidence="12 13">
    <name type="scientific">Citrus unshiu</name>
    <name type="common">Satsuma mandarin</name>
    <name type="synonym">Citrus nobilis var. unshiu</name>
    <dbReference type="NCBI Taxonomy" id="55188"/>
    <lineage>
        <taxon>Eukaryota</taxon>
        <taxon>Viridiplantae</taxon>
        <taxon>Streptophyta</taxon>
        <taxon>Embryophyta</taxon>
        <taxon>Tracheophyta</taxon>
        <taxon>Spermatophyta</taxon>
        <taxon>Magnoliopsida</taxon>
        <taxon>eudicotyledons</taxon>
        <taxon>Gunneridae</taxon>
        <taxon>Pentapetalae</taxon>
        <taxon>rosids</taxon>
        <taxon>malvids</taxon>
        <taxon>Sapindales</taxon>
        <taxon>Rutaceae</taxon>
        <taxon>Aurantioideae</taxon>
        <taxon>Citrus</taxon>
    </lineage>
</organism>
<proteinExistence type="inferred from homology"/>
<keyword evidence="3" id="KW-1003">Cell membrane</keyword>
<comment type="caution">
    <text evidence="12">The sequence shown here is derived from an EMBL/GenBank/DDBJ whole genome shotgun (WGS) entry which is preliminary data.</text>
</comment>
<keyword evidence="5" id="KW-0812">Transmembrane</keyword>
<dbReference type="FunFam" id="3.80.10.10:FF:000383">
    <property type="entry name" value="Leucine-rich repeat receptor protein kinase EMS1"/>
    <property type="match status" value="1"/>
</dbReference>
<evidence type="ECO:0000256" key="3">
    <source>
        <dbReference type="ARBA" id="ARBA00022475"/>
    </source>
</evidence>
<dbReference type="PANTHER" id="PTHR48063:SF90">
    <property type="entry name" value="OS11G0565920 PROTEIN"/>
    <property type="match status" value="1"/>
</dbReference>
<evidence type="ECO:0000256" key="1">
    <source>
        <dbReference type="ARBA" id="ARBA00004251"/>
    </source>
</evidence>
<dbReference type="Gene3D" id="3.80.10.10">
    <property type="entry name" value="Ribonuclease Inhibitor"/>
    <property type="match status" value="2"/>
</dbReference>
<evidence type="ECO:0000256" key="9">
    <source>
        <dbReference type="ARBA" id="ARBA00023136"/>
    </source>
</evidence>
<reference evidence="12 13" key="1">
    <citation type="journal article" date="2017" name="Front. Genet.">
        <title>Draft sequencing of the heterozygous diploid genome of Satsuma (Citrus unshiu Marc.) using a hybrid assembly approach.</title>
        <authorList>
            <person name="Shimizu T."/>
            <person name="Tanizawa Y."/>
            <person name="Mochizuki T."/>
            <person name="Nagasaki H."/>
            <person name="Yoshioka T."/>
            <person name="Toyoda A."/>
            <person name="Fujiyama A."/>
            <person name="Kaminuma E."/>
            <person name="Nakamura Y."/>
        </authorList>
    </citation>
    <scope>NUCLEOTIDE SEQUENCE [LARGE SCALE GENOMIC DNA]</scope>
    <source>
        <strain evidence="13">cv. Miyagawa wase</strain>
    </source>
</reference>
<evidence type="ECO:0008006" key="14">
    <source>
        <dbReference type="Google" id="ProtNLM"/>
    </source>
</evidence>
<dbReference type="PANTHER" id="PTHR48063">
    <property type="entry name" value="LRR RECEPTOR-LIKE KINASE"/>
    <property type="match status" value="1"/>
</dbReference>
<keyword evidence="4" id="KW-0433">Leucine-rich repeat</keyword>
<dbReference type="SMART" id="SM00369">
    <property type="entry name" value="LRR_TYP"/>
    <property type="match status" value="6"/>
</dbReference>
<dbReference type="Pfam" id="PF00560">
    <property type="entry name" value="LRR_1"/>
    <property type="match status" value="5"/>
</dbReference>
<keyword evidence="8" id="KW-1133">Transmembrane helix</keyword>
<evidence type="ECO:0000313" key="13">
    <source>
        <dbReference type="Proteomes" id="UP000236630"/>
    </source>
</evidence>
<gene>
    <name evidence="12" type="ORF">CUMW_079530</name>
</gene>
<evidence type="ECO:0000256" key="10">
    <source>
        <dbReference type="ARBA" id="ARBA00023170"/>
    </source>
</evidence>
<evidence type="ECO:0000256" key="6">
    <source>
        <dbReference type="ARBA" id="ARBA00022729"/>
    </source>
</evidence>
<dbReference type="InterPro" id="IPR032675">
    <property type="entry name" value="LRR_dom_sf"/>
</dbReference>
<dbReference type="EMBL" id="BDQV01000022">
    <property type="protein sequence ID" value="GAY44084.1"/>
    <property type="molecule type" value="Genomic_DNA"/>
</dbReference>
<evidence type="ECO:0000256" key="7">
    <source>
        <dbReference type="ARBA" id="ARBA00022737"/>
    </source>
</evidence>
<keyword evidence="6" id="KW-0732">Signal</keyword>
<keyword evidence="13" id="KW-1185">Reference proteome</keyword>
<keyword evidence="11" id="KW-0325">Glycoprotein</keyword>
<evidence type="ECO:0000256" key="5">
    <source>
        <dbReference type="ARBA" id="ARBA00022692"/>
    </source>
</evidence>
<dbReference type="InterPro" id="IPR001611">
    <property type="entry name" value="Leu-rich_rpt"/>
</dbReference>
<dbReference type="AlphaFoldDB" id="A0A2H5NVD0"/>
<dbReference type="SUPFAM" id="SSF52058">
    <property type="entry name" value="L domain-like"/>
    <property type="match status" value="1"/>
</dbReference>
<dbReference type="Proteomes" id="UP000236630">
    <property type="component" value="Unassembled WGS sequence"/>
</dbReference>
<dbReference type="InterPro" id="IPR046956">
    <property type="entry name" value="RLP23-like"/>
</dbReference>
<name>A0A2H5NVD0_CITUN</name>
<comment type="subcellular location">
    <subcellularLocation>
        <location evidence="1">Cell membrane</location>
        <topology evidence="1">Single-pass type I membrane protein</topology>
    </subcellularLocation>
</comment>
<dbReference type="SUPFAM" id="SSF52047">
    <property type="entry name" value="RNI-like"/>
    <property type="match status" value="1"/>
</dbReference>